<sequence length="196" mass="22396">MNKIRQQQGYSLIELILVMALLVFLGLGTFTLIIASNEATHRMVDSQDQQSQRRVAASYINTRLRQNDQAGAVSLRTDPALPSEALVIEEVYFGESFENWIYLEDGKLKEIIISPGQELRQDFSYTITEIDFFDVEKDPVLGGLWLSVGHKLETGEGYSSEEVQRLEWFYHIKTEEKTVEEDSLETAQRNRGEGND</sequence>
<keyword evidence="1" id="KW-1133">Transmembrane helix</keyword>
<dbReference type="Pfam" id="PF07963">
    <property type="entry name" value="N_methyl"/>
    <property type="match status" value="1"/>
</dbReference>
<dbReference type="AlphaFoldDB" id="A0A1I3G798"/>
<dbReference type="OrthoDB" id="1863061at2"/>
<keyword evidence="1" id="KW-0472">Membrane</keyword>
<dbReference type="InterPro" id="IPR012902">
    <property type="entry name" value="N_methyl_site"/>
</dbReference>
<keyword evidence="1" id="KW-0812">Transmembrane</keyword>
<dbReference type="PROSITE" id="PS00409">
    <property type="entry name" value="PROKAR_NTER_METHYL"/>
    <property type="match status" value="1"/>
</dbReference>
<evidence type="ECO:0000256" key="1">
    <source>
        <dbReference type="SAM" id="Phobius"/>
    </source>
</evidence>
<feature type="transmembrane region" description="Helical" evidence="1">
    <location>
        <begin position="12"/>
        <end position="35"/>
    </location>
</feature>
<proteinExistence type="predicted"/>
<dbReference type="STRING" id="69895.SAMN05192551_10829"/>
<evidence type="ECO:0000313" key="3">
    <source>
        <dbReference type="Proteomes" id="UP000199287"/>
    </source>
</evidence>
<dbReference type="Proteomes" id="UP000199287">
    <property type="component" value="Unassembled WGS sequence"/>
</dbReference>
<dbReference type="NCBIfam" id="TIGR02532">
    <property type="entry name" value="IV_pilin_GFxxxE"/>
    <property type="match status" value="1"/>
</dbReference>
<dbReference type="InterPro" id="IPR032340">
    <property type="entry name" value="DUF4860"/>
</dbReference>
<reference evidence="3" key="1">
    <citation type="submission" date="2016-10" db="EMBL/GenBank/DDBJ databases">
        <authorList>
            <person name="Varghese N."/>
            <person name="Submissions S."/>
        </authorList>
    </citation>
    <scope>NUCLEOTIDE SEQUENCE [LARGE SCALE GENOMIC DNA]</scope>
    <source>
        <strain evidence="3">Z-7934</strain>
    </source>
</reference>
<protein>
    <submittedName>
        <fullName evidence="2">Prepilin-type N-terminal cleavage/methylation domain-containing protein</fullName>
    </submittedName>
</protein>
<evidence type="ECO:0000313" key="2">
    <source>
        <dbReference type="EMBL" id="SFI19041.1"/>
    </source>
</evidence>
<organism evidence="2 3">
    <name type="scientific">Tindallia magadiensis</name>
    <dbReference type="NCBI Taxonomy" id="69895"/>
    <lineage>
        <taxon>Bacteria</taxon>
        <taxon>Bacillati</taxon>
        <taxon>Bacillota</taxon>
        <taxon>Clostridia</taxon>
        <taxon>Peptostreptococcales</taxon>
        <taxon>Tindalliaceae</taxon>
        <taxon>Tindallia</taxon>
    </lineage>
</organism>
<dbReference type="EMBL" id="FOQA01000008">
    <property type="protein sequence ID" value="SFI19041.1"/>
    <property type="molecule type" value="Genomic_DNA"/>
</dbReference>
<name>A0A1I3G798_9FIRM</name>
<gene>
    <name evidence="2" type="ORF">SAMN05192551_10829</name>
</gene>
<dbReference type="RefSeq" id="WP_093373034.1">
    <property type="nucleotide sequence ID" value="NZ_FOQA01000008.1"/>
</dbReference>
<accession>A0A1I3G798</accession>
<dbReference type="Pfam" id="PF16152">
    <property type="entry name" value="DUF4860"/>
    <property type="match status" value="1"/>
</dbReference>
<keyword evidence="3" id="KW-1185">Reference proteome</keyword>